<protein>
    <recommendedName>
        <fullName evidence="4">Secreted protein</fullName>
    </recommendedName>
</protein>
<gene>
    <name evidence="2" type="ORF">Bca52824_036118</name>
</gene>
<feature type="chain" id="PRO_5036481374" description="Secreted protein" evidence="1">
    <location>
        <begin position="25"/>
        <end position="72"/>
    </location>
</feature>
<dbReference type="AlphaFoldDB" id="A0A8X7V4N9"/>
<evidence type="ECO:0000313" key="2">
    <source>
        <dbReference type="EMBL" id="KAG2299646.1"/>
    </source>
</evidence>
<evidence type="ECO:0008006" key="4">
    <source>
        <dbReference type="Google" id="ProtNLM"/>
    </source>
</evidence>
<sequence length="72" mass="7502">MPGAATPSAGVMLLACLMWRSIGSGDVPCRLGCNCSGALAVSETEKVGILGEFFRLQNNPKTQTVVTLSICE</sequence>
<accession>A0A8X7V4N9</accession>
<comment type="caution">
    <text evidence="2">The sequence shown here is derived from an EMBL/GenBank/DDBJ whole genome shotgun (WGS) entry which is preliminary data.</text>
</comment>
<proteinExistence type="predicted"/>
<keyword evidence="1" id="KW-0732">Signal</keyword>
<dbReference type="EMBL" id="JAAMPC010000008">
    <property type="protein sequence ID" value="KAG2299646.1"/>
    <property type="molecule type" value="Genomic_DNA"/>
</dbReference>
<feature type="signal peptide" evidence="1">
    <location>
        <begin position="1"/>
        <end position="24"/>
    </location>
</feature>
<keyword evidence="3" id="KW-1185">Reference proteome</keyword>
<dbReference type="Proteomes" id="UP000886595">
    <property type="component" value="Unassembled WGS sequence"/>
</dbReference>
<name>A0A8X7V4N9_BRACI</name>
<evidence type="ECO:0000313" key="3">
    <source>
        <dbReference type="Proteomes" id="UP000886595"/>
    </source>
</evidence>
<reference evidence="2 3" key="1">
    <citation type="submission" date="2020-02" db="EMBL/GenBank/DDBJ databases">
        <authorList>
            <person name="Ma Q."/>
            <person name="Huang Y."/>
            <person name="Song X."/>
            <person name="Pei D."/>
        </authorList>
    </citation>
    <scope>NUCLEOTIDE SEQUENCE [LARGE SCALE GENOMIC DNA]</scope>
    <source>
        <strain evidence="2">Sxm20200214</strain>
        <tissue evidence="2">Leaf</tissue>
    </source>
</reference>
<organism evidence="2 3">
    <name type="scientific">Brassica carinata</name>
    <name type="common">Ethiopian mustard</name>
    <name type="synonym">Abyssinian cabbage</name>
    <dbReference type="NCBI Taxonomy" id="52824"/>
    <lineage>
        <taxon>Eukaryota</taxon>
        <taxon>Viridiplantae</taxon>
        <taxon>Streptophyta</taxon>
        <taxon>Embryophyta</taxon>
        <taxon>Tracheophyta</taxon>
        <taxon>Spermatophyta</taxon>
        <taxon>Magnoliopsida</taxon>
        <taxon>eudicotyledons</taxon>
        <taxon>Gunneridae</taxon>
        <taxon>Pentapetalae</taxon>
        <taxon>rosids</taxon>
        <taxon>malvids</taxon>
        <taxon>Brassicales</taxon>
        <taxon>Brassicaceae</taxon>
        <taxon>Brassiceae</taxon>
        <taxon>Brassica</taxon>
    </lineage>
</organism>
<evidence type="ECO:0000256" key="1">
    <source>
        <dbReference type="SAM" id="SignalP"/>
    </source>
</evidence>